<comment type="caution">
    <text evidence="2">The sequence shown here is derived from an EMBL/GenBank/DDBJ whole genome shotgun (WGS) entry which is preliminary data.</text>
</comment>
<dbReference type="EMBL" id="RCML01002234">
    <property type="protein sequence ID" value="KAG2958511.1"/>
    <property type="molecule type" value="Genomic_DNA"/>
</dbReference>
<accession>A0A8T1EQ78</accession>
<dbReference type="AlphaFoldDB" id="A0A8T1EQ78"/>
<protein>
    <submittedName>
        <fullName evidence="2">Uncharacterized protein</fullName>
    </submittedName>
</protein>
<dbReference type="Proteomes" id="UP000697107">
    <property type="component" value="Unassembled WGS sequence"/>
</dbReference>
<dbReference type="VEuPathDB" id="FungiDB:PC110_g12993"/>
<proteinExistence type="predicted"/>
<reference evidence="2" key="1">
    <citation type="submission" date="2018-10" db="EMBL/GenBank/DDBJ databases">
        <title>Effector identification in a new, highly contiguous assembly of the strawberry crown rot pathogen Phytophthora cactorum.</title>
        <authorList>
            <person name="Armitage A.D."/>
            <person name="Nellist C.F."/>
            <person name="Bates H."/>
            <person name="Vickerstaff R.J."/>
            <person name="Harrison R.J."/>
        </authorList>
    </citation>
    <scope>NUCLEOTIDE SEQUENCE</scope>
    <source>
        <strain evidence="2">P415</strain>
    </source>
</reference>
<evidence type="ECO:0000256" key="1">
    <source>
        <dbReference type="SAM" id="MobiDB-lite"/>
    </source>
</evidence>
<organism evidence="2 3">
    <name type="scientific">Phytophthora cactorum</name>
    <dbReference type="NCBI Taxonomy" id="29920"/>
    <lineage>
        <taxon>Eukaryota</taxon>
        <taxon>Sar</taxon>
        <taxon>Stramenopiles</taxon>
        <taxon>Oomycota</taxon>
        <taxon>Peronosporomycetes</taxon>
        <taxon>Peronosporales</taxon>
        <taxon>Peronosporaceae</taxon>
        <taxon>Phytophthora</taxon>
    </lineage>
</organism>
<evidence type="ECO:0000313" key="2">
    <source>
        <dbReference type="EMBL" id="KAG2958511.1"/>
    </source>
</evidence>
<feature type="region of interest" description="Disordered" evidence="1">
    <location>
        <begin position="21"/>
        <end position="40"/>
    </location>
</feature>
<name>A0A8T1EQ78_9STRA</name>
<gene>
    <name evidence="2" type="ORF">PC118_g23493</name>
</gene>
<feature type="region of interest" description="Disordered" evidence="1">
    <location>
        <begin position="107"/>
        <end position="138"/>
    </location>
</feature>
<evidence type="ECO:0000313" key="3">
    <source>
        <dbReference type="Proteomes" id="UP000697107"/>
    </source>
</evidence>
<sequence>MRHSEFLAMLQAQLLDFTADDFKRGTSSPGPGTPHEARTADQHCHELVECPEFQTIGGVQRRARSSVLDSKKRAYLCIVCARTVRTGTRATRFDTWSWTTAGTARARASDMPSRCGRRPPSRDTSAVAPQRGKTTKAPSLRLPATKTVLTGAKTGMSPTVW</sequence>